<name>A0A2S6Z8T3_9XANT</name>
<evidence type="ECO:0000313" key="1">
    <source>
        <dbReference type="EMBL" id="PPT78285.1"/>
    </source>
</evidence>
<proteinExistence type="predicted"/>
<dbReference type="Proteomes" id="UP000238270">
    <property type="component" value="Unassembled WGS sequence"/>
</dbReference>
<protein>
    <submittedName>
        <fullName evidence="1">Uncharacterized protein</fullName>
    </submittedName>
</protein>
<organism evidence="1 2">
    <name type="scientific">Xanthomonas arboricola pv. populi</name>
    <dbReference type="NCBI Taxonomy" id="487823"/>
    <lineage>
        <taxon>Bacteria</taxon>
        <taxon>Pseudomonadati</taxon>
        <taxon>Pseudomonadota</taxon>
        <taxon>Gammaproteobacteria</taxon>
        <taxon>Lysobacterales</taxon>
        <taxon>Lysobacteraceae</taxon>
        <taxon>Xanthomonas</taxon>
    </lineage>
</organism>
<dbReference type="AlphaFoldDB" id="A0A2S6Z8T3"/>
<reference evidence="1 2" key="1">
    <citation type="submission" date="2016-08" db="EMBL/GenBank/DDBJ databases">
        <title>Evolution of the type three secretion system and type three effector repertoires in Xanthomonas.</title>
        <authorList>
            <person name="Merda D."/>
            <person name="Briand M."/>
            <person name="Bosis E."/>
            <person name="Rousseau C."/>
            <person name="Portier P."/>
            <person name="Jacques M.-A."/>
            <person name="Fischer-Le Saux M."/>
        </authorList>
    </citation>
    <scope>NUCLEOTIDE SEQUENCE [LARGE SCALE GENOMIC DNA]</scope>
    <source>
        <strain evidence="1 2">CFBP 3122</strain>
    </source>
</reference>
<evidence type="ECO:0000313" key="2">
    <source>
        <dbReference type="Proteomes" id="UP000238270"/>
    </source>
</evidence>
<sequence>MFPQAKCCHYRCCAGKQPLSEDKIYAVLAAADDGSLQLIVPSRHSYSSSPLQQEVNLGHGRAHQCSFERCMADGTGGVRVGIGIGKDLKLCEAAVCRD</sequence>
<accession>A0A2S6Z8T3</accession>
<gene>
    <name evidence="1" type="ORF">XaplCFBP3122_03090</name>
</gene>
<comment type="caution">
    <text evidence="1">The sequence shown here is derived from an EMBL/GenBank/DDBJ whole genome shotgun (WGS) entry which is preliminary data.</text>
</comment>
<dbReference type="EMBL" id="MIGV01000002">
    <property type="protein sequence ID" value="PPT78285.1"/>
    <property type="molecule type" value="Genomic_DNA"/>
</dbReference>